<accession>A0AAD8JTX0</accession>
<comment type="caution">
    <text evidence="11">The sequence shown here is derived from an EMBL/GenBank/DDBJ whole genome shotgun (WGS) entry which is preliminary data.</text>
</comment>
<evidence type="ECO:0000256" key="9">
    <source>
        <dbReference type="SAM" id="MobiDB-lite"/>
    </source>
</evidence>
<keyword evidence="5 8" id="KW-0863">Zinc-finger</keyword>
<name>A0AAD8JTX0_TARER</name>
<keyword evidence="6" id="KW-0833">Ubl conjugation pathway</keyword>
<gene>
    <name evidence="11" type="ORF">QVD17_36092</name>
</gene>
<evidence type="ECO:0000256" key="2">
    <source>
        <dbReference type="ARBA" id="ARBA00012483"/>
    </source>
</evidence>
<dbReference type="Pfam" id="PF13639">
    <property type="entry name" value="zf-RING_2"/>
    <property type="match status" value="1"/>
</dbReference>
<evidence type="ECO:0000256" key="4">
    <source>
        <dbReference type="ARBA" id="ARBA00022723"/>
    </source>
</evidence>
<sequence length="471" mass="52824">MRHRHLSNSFTRSGIDQHGSNHTPTEQPYFPTGRSVTAVQENGPFVGQMNHMTRHHNSEGRANVCMEVQPYVPLDPYSHSSMTETRSLTPVGHTHSTNYNAPIMHDVEAGLPNHPTGNCGPLKRKRSGSFYSAGGSSSSSSHIPMEKPSVDFQSAPSYRSNLTINGEDSSRSVRRRYRLDLEPSITRSHVPTHSSEFYHSAPGQHANGGHWNCVPPYAASSQRRIPPPDMSSGSRHEMHQGHIGGTSSDPFISRHPAASSHGPSIREDHVSHVNHSRRSESSYGNSSRYSQYAHGGTSSTNGLHTPDNFFSRNYSRHYSPGGWRSSYRSGRPRLAIETTESHDRMGHHETMMMVDQAPFYGNSRNFSDQYRDMRLDIDNMSYEDLLNLGESIGTVNTGLSEDSIFKYLMEKIHYSDENQEEVSCPICLEEYKNGDKIGRVGKCGHDYHVDCIKKWLLMKKICPICKTECSN</sequence>
<dbReference type="Gene3D" id="3.30.40.10">
    <property type="entry name" value="Zinc/RING finger domain, C3HC4 (zinc finger)"/>
    <property type="match status" value="1"/>
</dbReference>
<evidence type="ECO:0000256" key="7">
    <source>
        <dbReference type="ARBA" id="ARBA00022833"/>
    </source>
</evidence>
<evidence type="ECO:0000256" key="5">
    <source>
        <dbReference type="ARBA" id="ARBA00022771"/>
    </source>
</evidence>
<keyword evidence="3" id="KW-0808">Transferase</keyword>
<dbReference type="GO" id="GO:0061630">
    <property type="term" value="F:ubiquitin protein ligase activity"/>
    <property type="evidence" value="ECO:0007669"/>
    <property type="project" value="UniProtKB-EC"/>
</dbReference>
<dbReference type="AlphaFoldDB" id="A0AAD8JTX0"/>
<evidence type="ECO:0000256" key="6">
    <source>
        <dbReference type="ARBA" id="ARBA00022786"/>
    </source>
</evidence>
<dbReference type="GO" id="GO:0008270">
    <property type="term" value="F:zinc ion binding"/>
    <property type="evidence" value="ECO:0007669"/>
    <property type="project" value="UniProtKB-KW"/>
</dbReference>
<feature type="compositionally biased region" description="Polar residues" evidence="9">
    <location>
        <begin position="185"/>
        <end position="197"/>
    </location>
</feature>
<dbReference type="InterPro" id="IPR001841">
    <property type="entry name" value="Znf_RING"/>
</dbReference>
<feature type="compositionally biased region" description="Low complexity" evidence="9">
    <location>
        <begin position="130"/>
        <end position="141"/>
    </location>
</feature>
<dbReference type="PROSITE" id="PS50089">
    <property type="entry name" value="ZF_RING_2"/>
    <property type="match status" value="1"/>
</dbReference>
<protein>
    <recommendedName>
        <fullName evidence="2">RING-type E3 ubiquitin transferase</fullName>
        <ecNumber evidence="2">2.3.2.27</ecNumber>
    </recommendedName>
</protein>
<feature type="region of interest" description="Disordered" evidence="9">
    <location>
        <begin position="130"/>
        <end position="170"/>
    </location>
</feature>
<evidence type="ECO:0000313" key="12">
    <source>
        <dbReference type="Proteomes" id="UP001229421"/>
    </source>
</evidence>
<feature type="region of interest" description="Disordered" evidence="9">
    <location>
        <begin position="184"/>
        <end position="203"/>
    </location>
</feature>
<feature type="compositionally biased region" description="Low complexity" evidence="9">
    <location>
        <begin position="281"/>
        <end position="292"/>
    </location>
</feature>
<dbReference type="EC" id="2.3.2.27" evidence="2"/>
<dbReference type="SMART" id="SM00184">
    <property type="entry name" value="RING"/>
    <property type="match status" value="1"/>
</dbReference>
<dbReference type="Proteomes" id="UP001229421">
    <property type="component" value="Unassembled WGS sequence"/>
</dbReference>
<feature type="compositionally biased region" description="Polar residues" evidence="9">
    <location>
        <begin position="7"/>
        <end position="26"/>
    </location>
</feature>
<feature type="region of interest" description="Disordered" evidence="9">
    <location>
        <begin position="1"/>
        <end position="28"/>
    </location>
</feature>
<dbReference type="SUPFAM" id="SSF57850">
    <property type="entry name" value="RING/U-box"/>
    <property type="match status" value="1"/>
</dbReference>
<dbReference type="PANTHER" id="PTHR22937">
    <property type="entry name" value="E3 UBIQUITIN-PROTEIN LIGASE RNF165"/>
    <property type="match status" value="1"/>
</dbReference>
<proteinExistence type="predicted"/>
<dbReference type="InterPro" id="IPR013083">
    <property type="entry name" value="Znf_RING/FYVE/PHD"/>
</dbReference>
<dbReference type="CDD" id="cd16469">
    <property type="entry name" value="RING-H2_RNF24-like"/>
    <property type="match status" value="1"/>
</dbReference>
<dbReference type="InterPro" id="IPR045191">
    <property type="entry name" value="MBR1/2-like"/>
</dbReference>
<keyword evidence="12" id="KW-1185">Reference proteome</keyword>
<dbReference type="EMBL" id="JAUHHV010000010">
    <property type="protein sequence ID" value="KAK1409566.1"/>
    <property type="molecule type" value="Genomic_DNA"/>
</dbReference>
<keyword evidence="7" id="KW-0862">Zinc</keyword>
<dbReference type="PANTHER" id="PTHR22937:SF149">
    <property type="entry name" value="RING-TYPE E3 UBIQUITIN TRANSFERASE"/>
    <property type="match status" value="1"/>
</dbReference>
<feature type="domain" description="RING-type" evidence="10">
    <location>
        <begin position="424"/>
        <end position="466"/>
    </location>
</feature>
<evidence type="ECO:0000259" key="10">
    <source>
        <dbReference type="PROSITE" id="PS50089"/>
    </source>
</evidence>
<evidence type="ECO:0000256" key="8">
    <source>
        <dbReference type="PROSITE-ProRule" id="PRU00175"/>
    </source>
</evidence>
<comment type="catalytic activity">
    <reaction evidence="1">
        <text>S-ubiquitinyl-[E2 ubiquitin-conjugating enzyme]-L-cysteine + [acceptor protein]-L-lysine = [E2 ubiquitin-conjugating enzyme]-L-cysteine + N(6)-ubiquitinyl-[acceptor protein]-L-lysine.</text>
        <dbReference type="EC" id="2.3.2.27"/>
    </reaction>
</comment>
<organism evidence="11 12">
    <name type="scientific">Tagetes erecta</name>
    <name type="common">African marigold</name>
    <dbReference type="NCBI Taxonomy" id="13708"/>
    <lineage>
        <taxon>Eukaryota</taxon>
        <taxon>Viridiplantae</taxon>
        <taxon>Streptophyta</taxon>
        <taxon>Embryophyta</taxon>
        <taxon>Tracheophyta</taxon>
        <taxon>Spermatophyta</taxon>
        <taxon>Magnoliopsida</taxon>
        <taxon>eudicotyledons</taxon>
        <taxon>Gunneridae</taxon>
        <taxon>Pentapetalae</taxon>
        <taxon>asterids</taxon>
        <taxon>campanulids</taxon>
        <taxon>Asterales</taxon>
        <taxon>Asteraceae</taxon>
        <taxon>Asteroideae</taxon>
        <taxon>Heliantheae alliance</taxon>
        <taxon>Tageteae</taxon>
        <taxon>Tagetes</taxon>
    </lineage>
</organism>
<evidence type="ECO:0000256" key="1">
    <source>
        <dbReference type="ARBA" id="ARBA00000900"/>
    </source>
</evidence>
<evidence type="ECO:0000256" key="3">
    <source>
        <dbReference type="ARBA" id="ARBA00022679"/>
    </source>
</evidence>
<feature type="compositionally biased region" description="Polar residues" evidence="9">
    <location>
        <begin position="151"/>
        <end position="167"/>
    </location>
</feature>
<evidence type="ECO:0000313" key="11">
    <source>
        <dbReference type="EMBL" id="KAK1409566.1"/>
    </source>
</evidence>
<keyword evidence="4" id="KW-0479">Metal-binding</keyword>
<feature type="region of interest" description="Disordered" evidence="9">
    <location>
        <begin position="214"/>
        <end position="304"/>
    </location>
</feature>
<reference evidence="11" key="1">
    <citation type="journal article" date="2023" name="bioRxiv">
        <title>Improved chromosome-level genome assembly for marigold (Tagetes erecta).</title>
        <authorList>
            <person name="Jiang F."/>
            <person name="Yuan L."/>
            <person name="Wang S."/>
            <person name="Wang H."/>
            <person name="Xu D."/>
            <person name="Wang A."/>
            <person name="Fan W."/>
        </authorList>
    </citation>
    <scope>NUCLEOTIDE SEQUENCE</scope>
    <source>
        <strain evidence="11">WSJ</strain>
        <tissue evidence="11">Leaf</tissue>
    </source>
</reference>